<feature type="compositionally biased region" description="Low complexity" evidence="1">
    <location>
        <begin position="15"/>
        <end position="38"/>
    </location>
</feature>
<dbReference type="Proteomes" id="UP000838412">
    <property type="component" value="Chromosome 12"/>
</dbReference>
<feature type="region of interest" description="Disordered" evidence="1">
    <location>
        <begin position="1"/>
        <end position="83"/>
    </location>
</feature>
<proteinExistence type="predicted"/>
<dbReference type="PANTHER" id="PTHR31424">
    <property type="entry name" value="PROTEIN CBG23806"/>
    <property type="match status" value="1"/>
</dbReference>
<feature type="compositionally biased region" description="Basic and acidic residues" evidence="1">
    <location>
        <begin position="360"/>
        <end position="369"/>
    </location>
</feature>
<feature type="compositionally biased region" description="Low complexity" evidence="1">
    <location>
        <begin position="65"/>
        <end position="80"/>
    </location>
</feature>
<dbReference type="CDD" id="cd22249">
    <property type="entry name" value="UDM1_RNF168_RNF169-like"/>
    <property type="match status" value="1"/>
</dbReference>
<dbReference type="EMBL" id="OV696697">
    <property type="protein sequence ID" value="CAH1242344.1"/>
    <property type="molecule type" value="Genomic_DNA"/>
</dbReference>
<dbReference type="AlphaFoldDB" id="A0A8J9YVD0"/>
<feature type="compositionally biased region" description="Basic residues" evidence="1">
    <location>
        <begin position="344"/>
        <end position="359"/>
    </location>
</feature>
<sequence>MAPKLMVLNNDVEISDGSSETSSDSSNRRSVSSSGSSDRSSDYTDSRSSVSSSAFADRDTEFSESESSVTETTSEVSVPTDGCQGWTAGHKNWWIDGVMGTVRIIPNRNTINENTDNAQLHHTIDEEAAVYLYEGGEDYETQKASAAVVYRKMEEIRENGLDIDGKNIKVQWYLTADWKFVVTLLGLNQASSKSFCIWCHCTKGEIAVFTQLTTDAFHFHITTDAFHFHITTGAFPFYVTTDAFLLYCVLSALQDLLLPISTPQSSTRNTRKRLIGRVLTHNEVMDEIRKKEAEKKEKEERKEKRKAELTQKREEKRQKEMEKSRKKEERKIEAQKKLEEMEARKRKRQEKLQASKKKRHDEEGDKENQRQPTDASSSPTVVGSVTLAT</sequence>
<dbReference type="OrthoDB" id="10052935at2759"/>
<feature type="region of interest" description="Disordered" evidence="1">
    <location>
        <begin position="289"/>
        <end position="389"/>
    </location>
</feature>
<feature type="compositionally biased region" description="Polar residues" evidence="1">
    <location>
        <begin position="370"/>
        <end position="389"/>
    </location>
</feature>
<evidence type="ECO:0000313" key="2">
    <source>
        <dbReference type="EMBL" id="CAH1242344.1"/>
    </source>
</evidence>
<evidence type="ECO:0000313" key="3">
    <source>
        <dbReference type="Proteomes" id="UP000838412"/>
    </source>
</evidence>
<reference evidence="2" key="1">
    <citation type="submission" date="2022-01" db="EMBL/GenBank/DDBJ databases">
        <authorList>
            <person name="Braso-Vives M."/>
        </authorList>
    </citation>
    <scope>NUCLEOTIDE SEQUENCE</scope>
</reference>
<keyword evidence="3" id="KW-1185">Reference proteome</keyword>
<name>A0A8J9YVD0_BRALA</name>
<dbReference type="PANTHER" id="PTHR31424:SF5">
    <property type="entry name" value="APPLE DOMAIN-CONTAINING PROTEIN"/>
    <property type="match status" value="1"/>
</dbReference>
<organism evidence="2 3">
    <name type="scientific">Branchiostoma lanceolatum</name>
    <name type="common">Common lancelet</name>
    <name type="synonym">Amphioxus lanceolatum</name>
    <dbReference type="NCBI Taxonomy" id="7740"/>
    <lineage>
        <taxon>Eukaryota</taxon>
        <taxon>Metazoa</taxon>
        <taxon>Chordata</taxon>
        <taxon>Cephalochordata</taxon>
        <taxon>Leptocardii</taxon>
        <taxon>Amphioxiformes</taxon>
        <taxon>Branchiostomatidae</taxon>
        <taxon>Branchiostoma</taxon>
    </lineage>
</organism>
<evidence type="ECO:0000256" key="1">
    <source>
        <dbReference type="SAM" id="MobiDB-lite"/>
    </source>
</evidence>
<accession>A0A8J9YVD0</accession>
<feature type="compositionally biased region" description="Basic and acidic residues" evidence="1">
    <location>
        <begin position="289"/>
        <end position="343"/>
    </location>
</feature>
<protein>
    <submittedName>
        <fullName evidence="2">Hypp6598 protein</fullName>
    </submittedName>
</protein>
<gene>
    <name evidence="2" type="primary">Hypp6598</name>
    <name evidence="2" type="ORF">BLAG_LOCUS5644</name>
</gene>